<comment type="caution">
    <text evidence="4">The sequence shown here is derived from an EMBL/GenBank/DDBJ whole genome shotgun (WGS) entry which is preliminary data.</text>
</comment>
<dbReference type="PROSITE" id="PS51464">
    <property type="entry name" value="SIS"/>
    <property type="match status" value="1"/>
</dbReference>
<protein>
    <submittedName>
        <fullName evidence="4">Bifunctional phosphoglucose/phosphomannose isomerase</fullName>
    </submittedName>
</protein>
<dbReference type="CDD" id="cd05017">
    <property type="entry name" value="SIS_PGI_PMI_1"/>
    <property type="match status" value="1"/>
</dbReference>
<dbReference type="NCBIfam" id="TIGR02128">
    <property type="entry name" value="G6PI_arch"/>
    <property type="match status" value="1"/>
</dbReference>
<evidence type="ECO:0000313" key="5">
    <source>
        <dbReference type="Proteomes" id="UP000177230"/>
    </source>
</evidence>
<dbReference type="Gene3D" id="3.40.50.10490">
    <property type="entry name" value="Glucose-6-phosphate isomerase like protein, domain 1"/>
    <property type="match status" value="2"/>
</dbReference>
<dbReference type="EMBL" id="MFFM01000037">
    <property type="protein sequence ID" value="OGF11161.1"/>
    <property type="molecule type" value="Genomic_DNA"/>
</dbReference>
<keyword evidence="2 4" id="KW-0413">Isomerase</keyword>
<dbReference type="InterPro" id="IPR019490">
    <property type="entry name" value="Glu6P/Mann6P_isomerase_C"/>
</dbReference>
<evidence type="ECO:0000313" key="4">
    <source>
        <dbReference type="EMBL" id="OGF11161.1"/>
    </source>
</evidence>
<dbReference type="GO" id="GO:0005975">
    <property type="term" value="P:carbohydrate metabolic process"/>
    <property type="evidence" value="ECO:0007669"/>
    <property type="project" value="InterPro"/>
</dbReference>
<dbReference type="Proteomes" id="UP000177230">
    <property type="component" value="Unassembled WGS sequence"/>
</dbReference>
<sequence>MTDLDKIDQPLLARLDPAGMGKIIADFPGQCRQAIEIARKADVKLPRTAYRNIVICGMGGSAIAGDILASCLADLVPSAILVQRNYGLPGWVGQDDLVIASSYSGETEETLSDFEEALKRRSTVAAITSGGKLKERCLSGGLPFITIPGGLPPRGALGYSFFSLLGLFISSGLVSDQSGALDETMDILKKLSGDYSADKPGRENKAKQIAGDIYGYLPVVYASSDLLAPVARRWANQLNENAKILSYWAAMPELCHNEIVGWEKLPEVGSRAKILLLQDSGDHPRNRLRFDVLQDIITTESAGIIKIQSQGRSPLARMFSLLYLADFISYYLALLNEVDPMPVKRIDRLKSVLKERR</sequence>
<dbReference type="GO" id="GO:1901135">
    <property type="term" value="P:carbohydrate derivative metabolic process"/>
    <property type="evidence" value="ECO:0007669"/>
    <property type="project" value="InterPro"/>
</dbReference>
<accession>A0A1F5RAV8</accession>
<dbReference type="InterPro" id="IPR001347">
    <property type="entry name" value="SIS_dom"/>
</dbReference>
<dbReference type="GO" id="GO:0004476">
    <property type="term" value="F:mannose-6-phosphate isomerase activity"/>
    <property type="evidence" value="ECO:0007669"/>
    <property type="project" value="InterPro"/>
</dbReference>
<dbReference type="InterPro" id="IPR035484">
    <property type="entry name" value="SIS_PGI/PMI_1"/>
</dbReference>
<feature type="domain" description="SIS" evidence="3">
    <location>
        <begin position="42"/>
        <end position="190"/>
    </location>
</feature>
<dbReference type="NCBIfam" id="NF006426">
    <property type="entry name" value="PRK08674.1-6"/>
    <property type="match status" value="1"/>
</dbReference>
<dbReference type="InterPro" id="IPR046348">
    <property type="entry name" value="SIS_dom_sf"/>
</dbReference>
<comment type="similarity">
    <text evidence="1">Belongs to the PGI/PMI family.</text>
</comment>
<evidence type="ECO:0000256" key="2">
    <source>
        <dbReference type="ARBA" id="ARBA00023235"/>
    </source>
</evidence>
<proteinExistence type="inferred from homology"/>
<dbReference type="NCBIfam" id="NF006423">
    <property type="entry name" value="PRK08674.1-2"/>
    <property type="match status" value="1"/>
</dbReference>
<evidence type="ECO:0000259" key="3">
    <source>
        <dbReference type="PROSITE" id="PS51464"/>
    </source>
</evidence>
<dbReference type="Pfam" id="PF10432">
    <property type="entry name" value="bact-PGI_C"/>
    <property type="match status" value="1"/>
</dbReference>
<dbReference type="GO" id="GO:0097367">
    <property type="term" value="F:carbohydrate derivative binding"/>
    <property type="evidence" value="ECO:0007669"/>
    <property type="project" value="InterPro"/>
</dbReference>
<name>A0A1F5RAV8_9BACT</name>
<dbReference type="GO" id="GO:0004347">
    <property type="term" value="F:glucose-6-phosphate isomerase activity"/>
    <property type="evidence" value="ECO:0007669"/>
    <property type="project" value="InterPro"/>
</dbReference>
<dbReference type="SUPFAM" id="SSF53697">
    <property type="entry name" value="SIS domain"/>
    <property type="match status" value="1"/>
</dbReference>
<dbReference type="Pfam" id="PF01380">
    <property type="entry name" value="SIS"/>
    <property type="match status" value="1"/>
</dbReference>
<reference evidence="4 5" key="1">
    <citation type="journal article" date="2016" name="Nat. Commun.">
        <title>Thousands of microbial genomes shed light on interconnected biogeochemical processes in an aquifer system.</title>
        <authorList>
            <person name="Anantharaman K."/>
            <person name="Brown C.T."/>
            <person name="Hug L.A."/>
            <person name="Sharon I."/>
            <person name="Castelle C.J."/>
            <person name="Probst A.J."/>
            <person name="Thomas B.C."/>
            <person name="Singh A."/>
            <person name="Wilkins M.J."/>
            <person name="Karaoz U."/>
            <person name="Brodie E.L."/>
            <person name="Williams K.H."/>
            <person name="Hubbard S.S."/>
            <person name="Banfield J.F."/>
        </authorList>
    </citation>
    <scope>NUCLEOTIDE SEQUENCE [LARGE SCALE GENOMIC DNA]</scope>
</reference>
<gene>
    <name evidence="4" type="ORF">A2024_07800</name>
</gene>
<dbReference type="CDD" id="cd05637">
    <property type="entry name" value="SIS_PGI_PMI_2"/>
    <property type="match status" value="1"/>
</dbReference>
<organism evidence="4 5">
    <name type="scientific">Candidatus Edwardsbacteria bacterium GWF2_54_11</name>
    <dbReference type="NCBI Taxonomy" id="1817851"/>
    <lineage>
        <taxon>Bacteria</taxon>
        <taxon>Candidatus Edwardsiibacteriota</taxon>
    </lineage>
</organism>
<dbReference type="AlphaFoldDB" id="A0A1F5RAV8"/>
<evidence type="ECO:0000256" key="1">
    <source>
        <dbReference type="ARBA" id="ARBA00010523"/>
    </source>
</evidence>